<accession>A0AAX7TXH2</accession>
<sequence length="218" mass="24450">MHSRRSYVSVTVLNGFIYALGGYDGHVRLSSAERYQPELNLWSLIAPMHEQRSDASCTTLNNRIYICGGLNGNECLQTAEYYNPESNQWTMISPMNSRRSGIGVIAYADHVFAVRPQSSADTHVGGFDGNNYLRTAEAYNPHTNTWNLVFSMLTPRSNFGIEVIDERLFVVGGFNGFTTTSDVEYYTALTNEWYEALSLHCTNQTQNVGMLANIIVHP</sequence>
<evidence type="ECO:0000256" key="1">
    <source>
        <dbReference type="ARBA" id="ARBA00022441"/>
    </source>
</evidence>
<evidence type="ECO:0000313" key="3">
    <source>
        <dbReference type="Ensembl" id="ENSACLP00000061200.1"/>
    </source>
</evidence>
<reference evidence="3" key="3">
    <citation type="submission" date="2025-09" db="UniProtKB">
        <authorList>
            <consortium name="Ensembl"/>
        </authorList>
    </citation>
    <scope>IDENTIFICATION</scope>
</reference>
<evidence type="ECO:0008006" key="5">
    <source>
        <dbReference type="Google" id="ProtNLM"/>
    </source>
</evidence>
<keyword evidence="1" id="KW-0880">Kelch repeat</keyword>
<dbReference type="Ensembl" id="ENSACLT00000055968.1">
    <property type="protein sequence ID" value="ENSACLP00000061200.1"/>
    <property type="gene ID" value="ENSACLG00000035117.1"/>
</dbReference>
<evidence type="ECO:0000256" key="2">
    <source>
        <dbReference type="ARBA" id="ARBA00022737"/>
    </source>
</evidence>
<dbReference type="SMART" id="SM00612">
    <property type="entry name" value="Kelch"/>
    <property type="match status" value="4"/>
</dbReference>
<dbReference type="InterPro" id="IPR011043">
    <property type="entry name" value="Gal_Oxase/kelch_b-propeller"/>
</dbReference>
<dbReference type="PANTHER" id="PTHR46344">
    <property type="entry name" value="OS02G0202900 PROTEIN"/>
    <property type="match status" value="1"/>
</dbReference>
<dbReference type="Proteomes" id="UP000265100">
    <property type="component" value="Chromosome 6"/>
</dbReference>
<organism evidence="3 4">
    <name type="scientific">Astatotilapia calliptera</name>
    <name type="common">Eastern happy</name>
    <name type="synonym">Chromis callipterus</name>
    <dbReference type="NCBI Taxonomy" id="8154"/>
    <lineage>
        <taxon>Eukaryota</taxon>
        <taxon>Metazoa</taxon>
        <taxon>Chordata</taxon>
        <taxon>Craniata</taxon>
        <taxon>Vertebrata</taxon>
        <taxon>Euteleostomi</taxon>
        <taxon>Actinopterygii</taxon>
        <taxon>Neopterygii</taxon>
        <taxon>Teleostei</taxon>
        <taxon>Neoteleostei</taxon>
        <taxon>Acanthomorphata</taxon>
        <taxon>Ovalentaria</taxon>
        <taxon>Cichlomorphae</taxon>
        <taxon>Cichliformes</taxon>
        <taxon>Cichlidae</taxon>
        <taxon>African cichlids</taxon>
        <taxon>Pseudocrenilabrinae</taxon>
        <taxon>Haplochromini</taxon>
        <taxon>Astatotilapia</taxon>
    </lineage>
</organism>
<dbReference type="PANTHER" id="PTHR46344:SF27">
    <property type="entry name" value="KELCH REPEAT SUPERFAMILY PROTEIN"/>
    <property type="match status" value="1"/>
</dbReference>
<reference evidence="3" key="2">
    <citation type="submission" date="2025-08" db="UniProtKB">
        <authorList>
            <consortium name="Ensembl"/>
        </authorList>
    </citation>
    <scope>IDENTIFICATION</scope>
</reference>
<keyword evidence="2" id="KW-0677">Repeat</keyword>
<protein>
    <recommendedName>
        <fullName evidence="5">Kelch like family member 10</fullName>
    </recommendedName>
</protein>
<dbReference type="PRINTS" id="PR00501">
    <property type="entry name" value="KELCHREPEAT"/>
</dbReference>
<name>A0AAX7TXH2_ASTCA</name>
<dbReference type="Pfam" id="PF01344">
    <property type="entry name" value="Kelch_1"/>
    <property type="match status" value="4"/>
</dbReference>
<dbReference type="InterPro" id="IPR015915">
    <property type="entry name" value="Kelch-typ_b-propeller"/>
</dbReference>
<proteinExistence type="predicted"/>
<dbReference type="InterPro" id="IPR006652">
    <property type="entry name" value="Kelch_1"/>
</dbReference>
<gene>
    <name evidence="3" type="primary">KLHL10</name>
</gene>
<dbReference type="GeneTree" id="ENSGT00940000154664"/>
<dbReference type="SUPFAM" id="SSF50965">
    <property type="entry name" value="Galactose oxidase, central domain"/>
    <property type="match status" value="1"/>
</dbReference>
<dbReference type="AlphaFoldDB" id="A0AAX7TXH2"/>
<dbReference type="Gene3D" id="2.120.10.80">
    <property type="entry name" value="Kelch-type beta propeller"/>
    <property type="match status" value="1"/>
</dbReference>
<keyword evidence="4" id="KW-1185">Reference proteome</keyword>
<reference evidence="3" key="1">
    <citation type="submission" date="2018-05" db="EMBL/GenBank/DDBJ databases">
        <authorList>
            <person name="Datahose"/>
        </authorList>
    </citation>
    <scope>NUCLEOTIDE SEQUENCE</scope>
</reference>
<evidence type="ECO:0000313" key="4">
    <source>
        <dbReference type="Proteomes" id="UP000265100"/>
    </source>
</evidence>